<dbReference type="SUPFAM" id="SSF56003">
    <property type="entry name" value="Molybdenum cofactor-binding domain"/>
    <property type="match status" value="1"/>
</dbReference>
<organism evidence="1 2">
    <name type="scientific">Dictyobacter kobayashii</name>
    <dbReference type="NCBI Taxonomy" id="2014872"/>
    <lineage>
        <taxon>Bacteria</taxon>
        <taxon>Bacillati</taxon>
        <taxon>Chloroflexota</taxon>
        <taxon>Ktedonobacteria</taxon>
        <taxon>Ktedonobacterales</taxon>
        <taxon>Dictyobacteraceae</taxon>
        <taxon>Dictyobacter</taxon>
    </lineage>
</organism>
<dbReference type="InterPro" id="IPR037165">
    <property type="entry name" value="AldOxase/xan_DH_Mopterin-bd_sf"/>
</dbReference>
<keyword evidence="2" id="KW-1185">Reference proteome</keyword>
<dbReference type="AlphaFoldDB" id="A0A402AZH6"/>
<accession>A0A402AZH6</accession>
<dbReference type="RefSeq" id="WP_246035772.1">
    <property type="nucleotide sequence ID" value="NZ_BIFS01000002.1"/>
</dbReference>
<proteinExistence type="predicted"/>
<name>A0A402AZH6_9CHLR</name>
<reference evidence="2" key="1">
    <citation type="submission" date="2018-12" db="EMBL/GenBank/DDBJ databases">
        <title>Tengunoibacter tsumagoiensis gen. nov., sp. nov., Dictyobacter kobayashii sp. nov., D. alpinus sp. nov., and D. joshuensis sp. nov. and description of Dictyobacteraceae fam. nov. within the order Ktedonobacterales isolated from Tengu-no-mugimeshi.</title>
        <authorList>
            <person name="Wang C.M."/>
            <person name="Zheng Y."/>
            <person name="Sakai Y."/>
            <person name="Toyoda A."/>
            <person name="Minakuchi Y."/>
            <person name="Abe K."/>
            <person name="Yokota A."/>
            <person name="Yabe S."/>
        </authorList>
    </citation>
    <scope>NUCLEOTIDE SEQUENCE [LARGE SCALE GENOMIC DNA]</scope>
    <source>
        <strain evidence="2">Uno11</strain>
    </source>
</reference>
<evidence type="ECO:0000313" key="2">
    <source>
        <dbReference type="Proteomes" id="UP000287188"/>
    </source>
</evidence>
<evidence type="ECO:0008006" key="3">
    <source>
        <dbReference type="Google" id="ProtNLM"/>
    </source>
</evidence>
<comment type="caution">
    <text evidence="1">The sequence shown here is derived from an EMBL/GenBank/DDBJ whole genome shotgun (WGS) entry which is preliminary data.</text>
</comment>
<protein>
    <recommendedName>
        <fullName evidence="3">Aldehyde oxidase/xanthine dehydrogenase second molybdopterin binding domain-containing protein</fullName>
    </recommendedName>
</protein>
<evidence type="ECO:0000313" key="1">
    <source>
        <dbReference type="EMBL" id="GCE24488.1"/>
    </source>
</evidence>
<gene>
    <name evidence="1" type="ORF">KDK_82880</name>
</gene>
<dbReference type="GO" id="GO:0016491">
    <property type="term" value="F:oxidoreductase activity"/>
    <property type="evidence" value="ECO:0007669"/>
    <property type="project" value="InterPro"/>
</dbReference>
<sequence length="64" mass="6602">MDYALPTSAQLPNFELDLIETPSPLNPLGAKGIGESGTIGAPPTIVNAALDALAPWGSKLLICR</sequence>
<dbReference type="Gene3D" id="3.30.365.10">
    <property type="entry name" value="Aldehyde oxidase/xanthine dehydrogenase, molybdopterin binding domain"/>
    <property type="match status" value="1"/>
</dbReference>
<dbReference type="EMBL" id="BIFS01000002">
    <property type="protein sequence ID" value="GCE24488.1"/>
    <property type="molecule type" value="Genomic_DNA"/>
</dbReference>
<dbReference type="Proteomes" id="UP000287188">
    <property type="component" value="Unassembled WGS sequence"/>
</dbReference>